<keyword evidence="2" id="KW-1185">Reference proteome</keyword>
<evidence type="ECO:0000313" key="2">
    <source>
        <dbReference type="Proteomes" id="UP001551210"/>
    </source>
</evidence>
<dbReference type="EMBL" id="JBEZAM010000099">
    <property type="protein sequence ID" value="MEU7298137.1"/>
    <property type="molecule type" value="Genomic_DNA"/>
</dbReference>
<comment type="caution">
    <text evidence="1">The sequence shown here is derived from an EMBL/GenBank/DDBJ whole genome shotgun (WGS) entry which is preliminary data.</text>
</comment>
<gene>
    <name evidence="1" type="ORF">AB0A76_33930</name>
</gene>
<name>A0ABV3D6N6_STREX</name>
<sequence length="354" mass="37031">MAVIAGAAALGVVACSQAGQRESSPHGIVVNLGGRIAVLDGIDDEPEVVADHPEGTERLDVYRLTAPKQLADGHIIGILDGTLVAIDPKAPDRQVVLGPATSWFAAADGSSVWAVTEEPTATVCSGQAGAESVRSRFSVSDFPVSGRPAQKSYALPCGLRPFAETPHGIAALQVSHVDSNREHTDVVLLNADATAVRQRLARDSSPLAAEGRRILWRESSCGGARTCVKVYDSQDMKTATAPRCAEGTTVGRGILDASGRWYASAISTDDGFRLAVLDLERGSCEDLGRNASLDDNQDLDGGSLSGSWARANLLVLDSVNGALTSYNAASGQQVERKKSLDVSGVAQVWGARTE</sequence>
<organism evidence="1 2">
    <name type="scientific">Streptomyces exfoliatus</name>
    <name type="common">Streptomyces hydrogenans</name>
    <dbReference type="NCBI Taxonomy" id="1905"/>
    <lineage>
        <taxon>Bacteria</taxon>
        <taxon>Bacillati</taxon>
        <taxon>Actinomycetota</taxon>
        <taxon>Actinomycetes</taxon>
        <taxon>Kitasatosporales</taxon>
        <taxon>Streptomycetaceae</taxon>
        <taxon>Streptomyces</taxon>
    </lineage>
</organism>
<dbReference type="RefSeq" id="WP_359216671.1">
    <property type="nucleotide sequence ID" value="NZ_JBEZAM010000099.1"/>
</dbReference>
<evidence type="ECO:0000313" key="1">
    <source>
        <dbReference type="EMBL" id="MEU7298137.1"/>
    </source>
</evidence>
<protein>
    <recommendedName>
        <fullName evidence="3">Lipoprotein</fullName>
    </recommendedName>
</protein>
<proteinExistence type="predicted"/>
<dbReference type="Proteomes" id="UP001551210">
    <property type="component" value="Unassembled WGS sequence"/>
</dbReference>
<dbReference type="SUPFAM" id="SSF69322">
    <property type="entry name" value="Tricorn protease domain 2"/>
    <property type="match status" value="1"/>
</dbReference>
<reference evidence="1 2" key="1">
    <citation type="submission" date="2024-06" db="EMBL/GenBank/DDBJ databases">
        <title>The Natural Products Discovery Center: Release of the First 8490 Sequenced Strains for Exploring Actinobacteria Biosynthetic Diversity.</title>
        <authorList>
            <person name="Kalkreuter E."/>
            <person name="Kautsar S.A."/>
            <person name="Yang D."/>
            <person name="Bader C.D."/>
            <person name="Teijaro C.N."/>
            <person name="Fluegel L."/>
            <person name="Davis C.M."/>
            <person name="Simpson J.R."/>
            <person name="Lauterbach L."/>
            <person name="Steele A.D."/>
            <person name="Gui C."/>
            <person name="Meng S."/>
            <person name="Li G."/>
            <person name="Viehrig K."/>
            <person name="Ye F."/>
            <person name="Su P."/>
            <person name="Kiefer A.F."/>
            <person name="Nichols A."/>
            <person name="Cepeda A.J."/>
            <person name="Yan W."/>
            <person name="Fan B."/>
            <person name="Jiang Y."/>
            <person name="Adhikari A."/>
            <person name="Zheng C.-J."/>
            <person name="Schuster L."/>
            <person name="Cowan T.M."/>
            <person name="Smanski M.J."/>
            <person name="Chevrette M.G."/>
            <person name="De Carvalho L.P.S."/>
            <person name="Shen B."/>
        </authorList>
    </citation>
    <scope>NUCLEOTIDE SEQUENCE [LARGE SCALE GENOMIC DNA]</scope>
    <source>
        <strain evidence="1 2">NPDC045705</strain>
    </source>
</reference>
<evidence type="ECO:0008006" key="3">
    <source>
        <dbReference type="Google" id="ProtNLM"/>
    </source>
</evidence>
<accession>A0ABV3D6N6</accession>